<protein>
    <submittedName>
        <fullName evidence="1">Uncharacterized protein</fullName>
    </submittedName>
</protein>
<dbReference type="AlphaFoldDB" id="A0A1F5KJW4"/>
<reference evidence="1 2" key="1">
    <citation type="journal article" date="2016" name="Nat. Commun.">
        <title>Thousands of microbial genomes shed light on interconnected biogeochemical processes in an aquifer system.</title>
        <authorList>
            <person name="Anantharaman K."/>
            <person name="Brown C.T."/>
            <person name="Hug L.A."/>
            <person name="Sharon I."/>
            <person name="Castelle C.J."/>
            <person name="Probst A.J."/>
            <person name="Thomas B.C."/>
            <person name="Singh A."/>
            <person name="Wilkins M.J."/>
            <person name="Karaoz U."/>
            <person name="Brodie E.L."/>
            <person name="Williams K.H."/>
            <person name="Hubbard S.S."/>
            <person name="Banfield J.F."/>
        </authorList>
    </citation>
    <scope>NUCLEOTIDE SEQUENCE [LARGE SCALE GENOMIC DNA]</scope>
</reference>
<organism evidence="1 2">
    <name type="scientific">Candidatus Daviesbacteria bacterium RIFCSPHIGHO2_02_FULL_43_12</name>
    <dbReference type="NCBI Taxonomy" id="1797776"/>
    <lineage>
        <taxon>Bacteria</taxon>
        <taxon>Candidatus Daviesiibacteriota</taxon>
    </lineage>
</organism>
<comment type="caution">
    <text evidence="1">The sequence shown here is derived from an EMBL/GenBank/DDBJ whole genome shotgun (WGS) entry which is preliminary data.</text>
</comment>
<dbReference type="Proteomes" id="UP000177328">
    <property type="component" value="Unassembled WGS sequence"/>
</dbReference>
<dbReference type="EMBL" id="MFDD01000002">
    <property type="protein sequence ID" value="OGE41226.1"/>
    <property type="molecule type" value="Genomic_DNA"/>
</dbReference>
<evidence type="ECO:0000313" key="1">
    <source>
        <dbReference type="EMBL" id="OGE41226.1"/>
    </source>
</evidence>
<gene>
    <name evidence="1" type="ORF">A3D25_01710</name>
</gene>
<proteinExistence type="predicted"/>
<evidence type="ECO:0000313" key="2">
    <source>
        <dbReference type="Proteomes" id="UP000177328"/>
    </source>
</evidence>
<accession>A0A1F5KJW4</accession>
<name>A0A1F5KJW4_9BACT</name>
<sequence>MSERSAGLSFKLGRDERLTGIRRHTFDPVEVLLWALLNELSVGFSSHKPVLDRILPLLEGEGLDQVGKGADMVAYSRDDLNFVIKFPFDDGAMTLTPYFSPKIVDGFFLAQTTLGGLFAPMTDFPTAIEDGRGKTHFVSMIVQQKVRVAADVIDELRATNRTRNIAGVERAYVKLSQRAWSRGIFDTDPNWLENTGFMPDGQMVMIDVGEITKNVREFPYYEGIERRNCYVGNTLRKAFSVSNFARCYLKAPHERQFVPMPKIAKV</sequence>